<dbReference type="PANTHER" id="PTHR42960">
    <property type="entry name" value="YCF46 PROTEIN"/>
    <property type="match status" value="1"/>
</dbReference>
<accession>A0A6F9JD68</accession>
<name>A0A6F9JD68_CAMFE</name>
<protein>
    <recommendedName>
        <fullName evidence="4">Uncharacterized AAA domain-containing protein ycf46</fullName>
    </recommendedName>
</protein>
<gene>
    <name evidence="6" type="ORF">GPS25_08600</name>
</gene>
<feature type="domain" description="AAA+ ATPase" evidence="5">
    <location>
        <begin position="160"/>
        <end position="297"/>
    </location>
</feature>
<keyword evidence="1" id="KW-0547">Nucleotide-binding</keyword>
<dbReference type="SUPFAM" id="SSF52540">
    <property type="entry name" value="P-loop containing nucleoside triphosphate hydrolases"/>
    <property type="match status" value="1"/>
</dbReference>
<dbReference type="InterPro" id="IPR052381">
    <property type="entry name" value="AAA_domain_protein"/>
</dbReference>
<reference evidence="6" key="1">
    <citation type="submission" date="2019-12" db="EMBL/GenBank/DDBJ databases">
        <authorList>
            <consortium name="PulseNet: The National Subtyping Network for Foodborne Disease Surveillance"/>
            <person name="Tarr C.L."/>
            <person name="Trees E."/>
            <person name="Katz L.S."/>
            <person name="Carleton-Romer H.A."/>
            <person name="Stroika S."/>
            <person name="Kucerova Z."/>
            <person name="Roache K.F."/>
            <person name="Sabol A.L."/>
            <person name="Besser J."/>
            <person name="Gerner-Smidt P."/>
        </authorList>
    </citation>
    <scope>NUCLEOTIDE SEQUENCE</scope>
    <source>
        <strain evidence="6">PNUSAC014016</strain>
    </source>
</reference>
<comment type="similarity">
    <text evidence="3">Belongs to the AAA ATPase family. Highly divergent.</text>
</comment>
<dbReference type="InterPro" id="IPR003959">
    <property type="entry name" value="ATPase_AAA_core"/>
</dbReference>
<dbReference type="InterPro" id="IPR027417">
    <property type="entry name" value="P-loop_NTPase"/>
</dbReference>
<dbReference type="GO" id="GO:0005524">
    <property type="term" value="F:ATP binding"/>
    <property type="evidence" value="ECO:0007669"/>
    <property type="project" value="UniProtKB-KW"/>
</dbReference>
<dbReference type="Gene3D" id="3.40.50.300">
    <property type="entry name" value="P-loop containing nucleotide triphosphate hydrolases"/>
    <property type="match status" value="1"/>
</dbReference>
<dbReference type="GO" id="GO:0016887">
    <property type="term" value="F:ATP hydrolysis activity"/>
    <property type="evidence" value="ECO:0007669"/>
    <property type="project" value="InterPro"/>
</dbReference>
<dbReference type="SMART" id="SM00382">
    <property type="entry name" value="AAA"/>
    <property type="match status" value="1"/>
</dbReference>
<proteinExistence type="inferred from homology"/>
<dbReference type="InterPro" id="IPR003593">
    <property type="entry name" value="AAA+_ATPase"/>
</dbReference>
<evidence type="ECO:0000259" key="5">
    <source>
        <dbReference type="SMART" id="SM00382"/>
    </source>
</evidence>
<evidence type="ECO:0000256" key="4">
    <source>
        <dbReference type="ARBA" id="ARBA00040480"/>
    </source>
</evidence>
<dbReference type="Pfam" id="PF00004">
    <property type="entry name" value="AAA"/>
    <property type="match status" value="1"/>
</dbReference>
<evidence type="ECO:0000313" key="6">
    <source>
        <dbReference type="EMBL" id="EDO9682736.1"/>
    </source>
</evidence>
<dbReference type="AlphaFoldDB" id="A0A6F9JD68"/>
<evidence type="ECO:0000256" key="3">
    <source>
        <dbReference type="ARBA" id="ARBA00038088"/>
    </source>
</evidence>
<organism evidence="6">
    <name type="scientific">Campylobacter fetus</name>
    <dbReference type="NCBI Taxonomy" id="196"/>
    <lineage>
        <taxon>Bacteria</taxon>
        <taxon>Pseudomonadati</taxon>
        <taxon>Campylobacterota</taxon>
        <taxon>Epsilonproteobacteria</taxon>
        <taxon>Campylobacterales</taxon>
        <taxon>Campylobacteraceae</taxon>
        <taxon>Campylobacter</taxon>
    </lineage>
</organism>
<dbReference type="PANTHER" id="PTHR42960:SF1">
    <property type="entry name" value="YCF46 PROTEIN"/>
    <property type="match status" value="1"/>
</dbReference>
<evidence type="ECO:0000256" key="2">
    <source>
        <dbReference type="ARBA" id="ARBA00022840"/>
    </source>
</evidence>
<comment type="caution">
    <text evidence="6">The sequence shown here is derived from an EMBL/GenBank/DDBJ whole genome shotgun (WGS) entry which is preliminary data.</text>
</comment>
<evidence type="ECO:0000256" key="1">
    <source>
        <dbReference type="ARBA" id="ARBA00022741"/>
    </source>
</evidence>
<sequence length="406" mass="46554">MTMLEALNDSNNIKLFLDKKLDFLIEKNSTNFIWLYAKDNLYYEEIYYIRKKFYWLRVEAYPTEEEVREVLKERKGVMFIAPYHCPDDFKNLIVEFEVGNFDGVLTSQEIELGVSRAKALQERLGISVIDSPYKLSDVGGADKLKEYVALLQKAEEQGFNPKGIFLVGIPGTGKTFFPTCLAGELNRPLIMLNLEVLKESGEPLNKLNQVFEFLNSQNERMILLIDEIEKMIGDADDPLTGRLMTILSALGDKGSEYKNLKLLIFATANSLNAILDKQPAFLRRGRFDELFFVNLPTFDMAKSIFEMYIKKLDLNILTMLIDLDELMVEIDNTYRKDNSQPNKFCYTPAEIESFLKRVAFLRLAKSEQGLSKEDILGCIKLFIPIITSAKEGIDKIAAQRDLFVEI</sequence>
<keyword evidence="2" id="KW-0067">ATP-binding</keyword>
<dbReference type="EMBL" id="AANITE010000012">
    <property type="protein sequence ID" value="EDO9682736.1"/>
    <property type="molecule type" value="Genomic_DNA"/>
</dbReference>